<dbReference type="AlphaFoldDB" id="A0A1H7IHR3"/>
<evidence type="ECO:0000259" key="2">
    <source>
        <dbReference type="PROSITE" id="PS51707"/>
    </source>
</evidence>
<dbReference type="Gene3D" id="1.40.20.10">
    <property type="entry name" value="CHAD domain"/>
    <property type="match status" value="1"/>
</dbReference>
<dbReference type="OrthoDB" id="9777271at2"/>
<dbReference type="InterPro" id="IPR033469">
    <property type="entry name" value="CYTH-like_dom_sf"/>
</dbReference>
<dbReference type="GO" id="GO:0050355">
    <property type="term" value="F:inorganic triphosphate phosphatase activity"/>
    <property type="evidence" value="ECO:0007669"/>
    <property type="project" value="InterPro"/>
</dbReference>
<reference evidence="5" key="1">
    <citation type="submission" date="2016-10" db="EMBL/GenBank/DDBJ databases">
        <authorList>
            <person name="Varghese N."/>
            <person name="Submissions S."/>
        </authorList>
    </citation>
    <scope>NUCLEOTIDE SEQUENCE [LARGE SCALE GENOMIC DNA]</scope>
    <source>
        <strain evidence="5">LMG 26383,CCUG 61248,R- 45681</strain>
    </source>
</reference>
<dbReference type="PROSITE" id="PS51708">
    <property type="entry name" value="CHAD"/>
    <property type="match status" value="1"/>
</dbReference>
<evidence type="ECO:0000259" key="3">
    <source>
        <dbReference type="PROSITE" id="PS51708"/>
    </source>
</evidence>
<evidence type="ECO:0000313" key="5">
    <source>
        <dbReference type="Proteomes" id="UP000199664"/>
    </source>
</evidence>
<dbReference type="PROSITE" id="PS51707">
    <property type="entry name" value="CYTH"/>
    <property type="match status" value="1"/>
</dbReference>
<dbReference type="STRING" id="1036779.SAMN04515666_101967"/>
<feature type="domain" description="CYTH" evidence="2">
    <location>
        <begin position="25"/>
        <end position="224"/>
    </location>
</feature>
<dbReference type="SMART" id="SM00880">
    <property type="entry name" value="CHAD"/>
    <property type="match status" value="1"/>
</dbReference>
<dbReference type="PANTHER" id="PTHR39569:SF1">
    <property type="entry name" value="INORGANIC TRIPHOSPHATASE"/>
    <property type="match status" value="1"/>
</dbReference>
<dbReference type="Proteomes" id="UP000199664">
    <property type="component" value="Unassembled WGS sequence"/>
</dbReference>
<dbReference type="EMBL" id="FOAN01000001">
    <property type="protein sequence ID" value="SEK61307.1"/>
    <property type="molecule type" value="Genomic_DNA"/>
</dbReference>
<evidence type="ECO:0000313" key="4">
    <source>
        <dbReference type="EMBL" id="SEK61307.1"/>
    </source>
</evidence>
<dbReference type="GO" id="GO:0046872">
    <property type="term" value="F:metal ion binding"/>
    <property type="evidence" value="ECO:0007669"/>
    <property type="project" value="TreeGrafter"/>
</dbReference>
<dbReference type="Gene3D" id="2.40.320.10">
    <property type="entry name" value="Hypothetical Protein Pfu-838710-001"/>
    <property type="match status" value="1"/>
</dbReference>
<dbReference type="Pfam" id="PF05235">
    <property type="entry name" value="CHAD"/>
    <property type="match status" value="1"/>
</dbReference>
<organism evidence="4 5">
    <name type="scientific">Bosea lupini</name>
    <dbReference type="NCBI Taxonomy" id="1036779"/>
    <lineage>
        <taxon>Bacteria</taxon>
        <taxon>Pseudomonadati</taxon>
        <taxon>Pseudomonadota</taxon>
        <taxon>Alphaproteobacteria</taxon>
        <taxon>Hyphomicrobiales</taxon>
        <taxon>Boseaceae</taxon>
        <taxon>Bosea</taxon>
    </lineage>
</organism>
<protein>
    <submittedName>
        <fullName evidence="4">Inorganic triphosphatase YgiF, contains CYTH and CHAD domains</fullName>
    </submittedName>
</protein>
<sequence>MDAVPRDDAAQPEGVAASEPQTQPPREIELKLAASPEALEALRGADLIARHARNQGVTRRLDAVYYDTPDRLLDRNGLALRVRRSGKRHVQTLKRSGSGGPLARDEWEVALPDGTLDLALLPLAEIGEPLASLSAGQLAPVFATRVRRRLRRLDYAGALIEIAFDDGTIEAGEKTLQVSEVELELKEGEAAALYDLGLAMLDVAPLQLATQSKSARGYGLAFARLPQAVKARPVEIGAHDNADAAIAAILANTYRQLLGNLAAVATRSGPEGVHQMRVSLRRLRSALSVLKREVASPAFEPVGREAKRLGHVLGPARNWDVFITQTVPDIEADGLDDAGLSALRKAAEPFQTKSYADIAKRMENPQTSRFLLSFGALIERRGWRSGLPSEAMAVLAEPADDFAGRVLARTHRQALKRGRGFGSLRPEGRHELRLALKKLRYTAEFFPPLHEGPAARRYLARLSRLQEALGLANDAATTQHLLAELRDGKAPGPELHFAAGAIHGWQSRHTIEAGRKLKKRWRRFEAANPFWT</sequence>
<gene>
    <name evidence="4" type="ORF">SAMN04515666_101967</name>
</gene>
<feature type="region of interest" description="Disordered" evidence="1">
    <location>
        <begin position="1"/>
        <end position="26"/>
    </location>
</feature>
<dbReference type="InterPro" id="IPR039013">
    <property type="entry name" value="YgiF"/>
</dbReference>
<accession>A0A1H7IHR3</accession>
<proteinExistence type="predicted"/>
<evidence type="ECO:0000256" key="1">
    <source>
        <dbReference type="SAM" id="MobiDB-lite"/>
    </source>
</evidence>
<dbReference type="SMART" id="SM01118">
    <property type="entry name" value="CYTH"/>
    <property type="match status" value="1"/>
</dbReference>
<name>A0A1H7IHR3_9HYPH</name>
<dbReference type="InterPro" id="IPR038186">
    <property type="entry name" value="CHAD_dom_sf"/>
</dbReference>
<feature type="domain" description="CHAD" evidence="3">
    <location>
        <begin position="239"/>
        <end position="526"/>
    </location>
</feature>
<dbReference type="PANTHER" id="PTHR39569">
    <property type="entry name" value="INORGANIC TRIPHOSPHATASE"/>
    <property type="match status" value="1"/>
</dbReference>
<dbReference type="Pfam" id="PF01928">
    <property type="entry name" value="CYTH"/>
    <property type="match status" value="1"/>
</dbReference>
<dbReference type="InterPro" id="IPR007899">
    <property type="entry name" value="CHAD_dom"/>
</dbReference>
<keyword evidence="5" id="KW-1185">Reference proteome</keyword>
<dbReference type="SUPFAM" id="SSF55154">
    <property type="entry name" value="CYTH-like phosphatases"/>
    <property type="match status" value="1"/>
</dbReference>
<dbReference type="CDD" id="cd07756">
    <property type="entry name" value="CYTH-like_Pase_CHAD"/>
    <property type="match status" value="1"/>
</dbReference>
<dbReference type="InterPro" id="IPR023577">
    <property type="entry name" value="CYTH_domain"/>
</dbReference>